<dbReference type="PANTHER" id="PTHR46116">
    <property type="entry name" value="(E3-INDEPENDENT) E2 UBIQUITIN-CONJUGATING ENZYME"/>
    <property type="match status" value="1"/>
</dbReference>
<dbReference type="PROSITE" id="PS50127">
    <property type="entry name" value="UBC_2"/>
    <property type="match status" value="1"/>
</dbReference>
<dbReference type="Pfam" id="PF00179">
    <property type="entry name" value="UQ_con"/>
    <property type="match status" value="1"/>
</dbReference>
<reference evidence="5" key="2">
    <citation type="submission" date="2025-08" db="UniProtKB">
        <authorList>
            <consortium name="RefSeq"/>
        </authorList>
    </citation>
    <scope>IDENTIFICATION</scope>
    <source>
        <tissue evidence="5">Young leaves</tissue>
    </source>
</reference>
<dbReference type="InterPro" id="IPR016135">
    <property type="entry name" value="UBQ-conjugating_enzyme/RWD"/>
</dbReference>
<evidence type="ECO:0000256" key="2">
    <source>
        <dbReference type="ARBA" id="ARBA00022786"/>
    </source>
</evidence>
<dbReference type="InterPro" id="IPR000608">
    <property type="entry name" value="UBC"/>
</dbReference>
<dbReference type="Gene3D" id="3.10.110.10">
    <property type="entry name" value="Ubiquitin Conjugating Enzyme"/>
    <property type="match status" value="1"/>
</dbReference>
<dbReference type="OrthoDB" id="47801at2759"/>
<dbReference type="FunFam" id="3.10.110.10:FF:000133">
    <property type="entry name" value="Putative ubiquitin-conjugating enzyme E2 38"/>
    <property type="match status" value="1"/>
</dbReference>
<sequence length="343" mass="39673">MCKKNAFPRFEVVSDETDHFFARSSAHEPSITTDPRSVLNKTVMKEWKMLEQDLPESIYVRVYERRIDLMRAVIIGAAGTPYENGLFFFDIMFPSEYPKQPPLLHFHSFGLRLNPNLYCSGKVCLSLLNTWSGRKSEKWDPSRSTMLQVLLSIQGLVLNEKPFFNEPGADAFRLFILERKSRAYNENVFGLTCNISIHLLRKPPKYFETFVKNHFRERARVILGLCVRYENGSVGVGNHSRGGHSSTVEVSKELKEWMNSSFPRLVQAFRQNDPSLGLFIEQLESQRKQYENYSCGQKEQSENNGGGILRKAFERIKMALGWKKVERKKTSAVERKNRSLQRA</sequence>
<evidence type="ECO:0000256" key="1">
    <source>
        <dbReference type="ARBA" id="ARBA00022679"/>
    </source>
</evidence>
<dbReference type="SUPFAM" id="SSF54495">
    <property type="entry name" value="UBC-like"/>
    <property type="match status" value="1"/>
</dbReference>
<dbReference type="GO" id="GO:0061631">
    <property type="term" value="F:ubiquitin conjugating enzyme activity"/>
    <property type="evidence" value="ECO:0007669"/>
    <property type="project" value="TreeGrafter"/>
</dbReference>
<dbReference type="PANTHER" id="PTHR46116:SF19">
    <property type="entry name" value="UBIQUITIN-CONJUGATING ENZYME FAMILY PROTEIN"/>
    <property type="match status" value="1"/>
</dbReference>
<gene>
    <name evidence="5" type="primary">LOC113874695</name>
</gene>
<accession>A0A8B8MN97</accession>
<keyword evidence="1" id="KW-0808">Transferase</keyword>
<name>A0A8B8MN97_ABRPR</name>
<proteinExistence type="predicted"/>
<dbReference type="SMART" id="SM00212">
    <property type="entry name" value="UBCc"/>
    <property type="match status" value="1"/>
</dbReference>
<dbReference type="KEGG" id="aprc:113874695"/>
<keyword evidence="2" id="KW-0833">Ubl conjugation pathway</keyword>
<dbReference type="Proteomes" id="UP000694853">
    <property type="component" value="Unplaced"/>
</dbReference>
<dbReference type="AlphaFoldDB" id="A0A8B8MN97"/>
<reference evidence="4" key="1">
    <citation type="journal article" date="2019" name="Toxins">
        <title>Detection of Abrin-Like and Prepropulchellin-Like Toxin Genes and Transcripts Using Whole Genome Sequencing and Full-Length Transcript Sequencing of Abrus precatorius.</title>
        <authorList>
            <person name="Hovde B.T."/>
            <person name="Daligault H.E."/>
            <person name="Hanschen E.R."/>
            <person name="Kunde Y.A."/>
            <person name="Johnson M.B."/>
            <person name="Starkenburg S.R."/>
            <person name="Johnson S.L."/>
        </authorList>
    </citation>
    <scope>NUCLEOTIDE SEQUENCE [LARGE SCALE GENOMIC DNA]</scope>
</reference>
<feature type="domain" description="UBC core" evidence="3">
    <location>
        <begin position="38"/>
        <end position="197"/>
    </location>
</feature>
<dbReference type="GeneID" id="113874695"/>
<keyword evidence="4" id="KW-1185">Reference proteome</keyword>
<evidence type="ECO:0000259" key="3">
    <source>
        <dbReference type="PROSITE" id="PS50127"/>
    </source>
</evidence>
<dbReference type="RefSeq" id="XP_027368709.1">
    <property type="nucleotide sequence ID" value="XM_027512908.1"/>
</dbReference>
<organism evidence="4 5">
    <name type="scientific">Abrus precatorius</name>
    <name type="common">Indian licorice</name>
    <name type="synonym">Glycine abrus</name>
    <dbReference type="NCBI Taxonomy" id="3816"/>
    <lineage>
        <taxon>Eukaryota</taxon>
        <taxon>Viridiplantae</taxon>
        <taxon>Streptophyta</taxon>
        <taxon>Embryophyta</taxon>
        <taxon>Tracheophyta</taxon>
        <taxon>Spermatophyta</taxon>
        <taxon>Magnoliopsida</taxon>
        <taxon>eudicotyledons</taxon>
        <taxon>Gunneridae</taxon>
        <taxon>Pentapetalae</taxon>
        <taxon>rosids</taxon>
        <taxon>fabids</taxon>
        <taxon>Fabales</taxon>
        <taxon>Fabaceae</taxon>
        <taxon>Papilionoideae</taxon>
        <taxon>50 kb inversion clade</taxon>
        <taxon>NPAAA clade</taxon>
        <taxon>indigoferoid/millettioid clade</taxon>
        <taxon>Abreae</taxon>
        <taxon>Abrus</taxon>
    </lineage>
</organism>
<protein>
    <submittedName>
        <fullName evidence="5">Probable ubiquitin-conjugating enzyme E2 25</fullName>
    </submittedName>
</protein>
<dbReference type="CDD" id="cd23837">
    <property type="entry name" value="UBCc_UBE2O"/>
    <property type="match status" value="1"/>
</dbReference>
<evidence type="ECO:0000313" key="4">
    <source>
        <dbReference type="Proteomes" id="UP000694853"/>
    </source>
</evidence>
<evidence type="ECO:0000313" key="5">
    <source>
        <dbReference type="RefSeq" id="XP_027368709.1"/>
    </source>
</evidence>